<proteinExistence type="predicted"/>
<comment type="caution">
    <text evidence="2">The sequence shown here is derived from an EMBL/GenBank/DDBJ whole genome shotgun (WGS) entry which is preliminary data.</text>
</comment>
<gene>
    <name evidence="2" type="ORF">N658DRAFT_137800</name>
</gene>
<evidence type="ECO:0000256" key="1">
    <source>
        <dbReference type="SAM" id="MobiDB-lite"/>
    </source>
</evidence>
<keyword evidence="3" id="KW-1185">Reference proteome</keyword>
<evidence type="ECO:0000313" key="2">
    <source>
        <dbReference type="EMBL" id="KAK4105927.1"/>
    </source>
</evidence>
<feature type="region of interest" description="Disordered" evidence="1">
    <location>
        <begin position="56"/>
        <end position="78"/>
    </location>
</feature>
<reference evidence="2" key="2">
    <citation type="submission" date="2023-05" db="EMBL/GenBank/DDBJ databases">
        <authorList>
            <consortium name="Lawrence Berkeley National Laboratory"/>
            <person name="Steindorff A."/>
            <person name="Hensen N."/>
            <person name="Bonometti L."/>
            <person name="Westerberg I."/>
            <person name="Brannstrom I.O."/>
            <person name="Guillou S."/>
            <person name="Cros-Aarteil S."/>
            <person name="Calhoun S."/>
            <person name="Haridas S."/>
            <person name="Kuo A."/>
            <person name="Mondo S."/>
            <person name="Pangilinan J."/>
            <person name="Riley R."/>
            <person name="Labutti K."/>
            <person name="Andreopoulos B."/>
            <person name="Lipzen A."/>
            <person name="Chen C."/>
            <person name="Yanf M."/>
            <person name="Daum C."/>
            <person name="Ng V."/>
            <person name="Clum A."/>
            <person name="Ohm R."/>
            <person name="Martin F."/>
            <person name="Silar P."/>
            <person name="Natvig D."/>
            <person name="Lalanne C."/>
            <person name="Gautier V."/>
            <person name="Ament-Velasquez S.L."/>
            <person name="Kruys A."/>
            <person name="Hutchinson M.I."/>
            <person name="Powell A.J."/>
            <person name="Barry K."/>
            <person name="Miller A.N."/>
            <person name="Grigoriev I.V."/>
            <person name="Debuchy R."/>
            <person name="Gladieux P."/>
            <person name="Thoren M.H."/>
            <person name="Johannesson H."/>
        </authorList>
    </citation>
    <scope>NUCLEOTIDE SEQUENCE</scope>
    <source>
        <strain evidence="2">CBS 757.83</strain>
    </source>
</reference>
<reference evidence="2" key="1">
    <citation type="journal article" date="2023" name="Mol. Phylogenet. Evol.">
        <title>Genome-scale phylogeny and comparative genomics of the fungal order Sordariales.</title>
        <authorList>
            <person name="Hensen N."/>
            <person name="Bonometti L."/>
            <person name="Westerberg I."/>
            <person name="Brannstrom I.O."/>
            <person name="Guillou S."/>
            <person name="Cros-Aarteil S."/>
            <person name="Calhoun S."/>
            <person name="Haridas S."/>
            <person name="Kuo A."/>
            <person name="Mondo S."/>
            <person name="Pangilinan J."/>
            <person name="Riley R."/>
            <person name="LaButti K."/>
            <person name="Andreopoulos B."/>
            <person name="Lipzen A."/>
            <person name="Chen C."/>
            <person name="Yan M."/>
            <person name="Daum C."/>
            <person name="Ng V."/>
            <person name="Clum A."/>
            <person name="Steindorff A."/>
            <person name="Ohm R.A."/>
            <person name="Martin F."/>
            <person name="Silar P."/>
            <person name="Natvig D.O."/>
            <person name="Lalanne C."/>
            <person name="Gautier V."/>
            <person name="Ament-Velasquez S.L."/>
            <person name="Kruys A."/>
            <person name="Hutchinson M.I."/>
            <person name="Powell A.J."/>
            <person name="Barry K."/>
            <person name="Miller A.N."/>
            <person name="Grigoriev I.V."/>
            <person name="Debuchy R."/>
            <person name="Gladieux P."/>
            <person name="Hiltunen Thoren M."/>
            <person name="Johannesson H."/>
        </authorList>
    </citation>
    <scope>NUCLEOTIDE SEQUENCE</scope>
    <source>
        <strain evidence="2">CBS 757.83</strain>
    </source>
</reference>
<sequence>MSWVVSPSLPTFPPVHTAVCSKRPVRSAVFRPPYMLLGMPCASCLRSAPCTRHITTERSKPHGQLASPSGVPSSRLSTARTTPLPLLVRCYATSDHEKAGARPDCYSLPCPRLVSIGPPIGKLEKVMKCNTAALQRGPYILRIAHKPTATSHPPLPSPFL</sequence>
<protein>
    <submittedName>
        <fullName evidence="2">Uncharacterized protein</fullName>
    </submittedName>
</protein>
<name>A0AAN6T6M5_9PEZI</name>
<feature type="compositionally biased region" description="Polar residues" evidence="1">
    <location>
        <begin position="66"/>
        <end position="78"/>
    </location>
</feature>
<dbReference type="EMBL" id="MU863625">
    <property type="protein sequence ID" value="KAK4105927.1"/>
    <property type="molecule type" value="Genomic_DNA"/>
</dbReference>
<dbReference type="Proteomes" id="UP001305647">
    <property type="component" value="Unassembled WGS sequence"/>
</dbReference>
<dbReference type="AlphaFoldDB" id="A0AAN6T6M5"/>
<organism evidence="2 3">
    <name type="scientific">Parathielavia hyrcaniae</name>
    <dbReference type="NCBI Taxonomy" id="113614"/>
    <lineage>
        <taxon>Eukaryota</taxon>
        <taxon>Fungi</taxon>
        <taxon>Dikarya</taxon>
        <taxon>Ascomycota</taxon>
        <taxon>Pezizomycotina</taxon>
        <taxon>Sordariomycetes</taxon>
        <taxon>Sordariomycetidae</taxon>
        <taxon>Sordariales</taxon>
        <taxon>Chaetomiaceae</taxon>
        <taxon>Parathielavia</taxon>
    </lineage>
</organism>
<accession>A0AAN6T6M5</accession>
<evidence type="ECO:0000313" key="3">
    <source>
        <dbReference type="Proteomes" id="UP001305647"/>
    </source>
</evidence>